<dbReference type="Pfam" id="PF00354">
    <property type="entry name" value="Pentaxin"/>
    <property type="match status" value="1"/>
</dbReference>
<dbReference type="SMART" id="SM00159">
    <property type="entry name" value="PTX"/>
    <property type="match status" value="1"/>
</dbReference>
<organism evidence="5 6">
    <name type="scientific">Megalops atlanticus</name>
    <name type="common">Tarpon</name>
    <name type="synonym">Clupea gigantea</name>
    <dbReference type="NCBI Taxonomy" id="7932"/>
    <lineage>
        <taxon>Eukaryota</taxon>
        <taxon>Metazoa</taxon>
        <taxon>Chordata</taxon>
        <taxon>Craniata</taxon>
        <taxon>Vertebrata</taxon>
        <taxon>Euteleostomi</taxon>
        <taxon>Actinopterygii</taxon>
        <taxon>Neopterygii</taxon>
        <taxon>Teleostei</taxon>
        <taxon>Elopiformes</taxon>
        <taxon>Megalopidae</taxon>
        <taxon>Megalops</taxon>
    </lineage>
</organism>
<proteinExistence type="predicted"/>
<keyword evidence="6" id="KW-1185">Reference proteome</keyword>
<dbReference type="CDD" id="cd00152">
    <property type="entry name" value="PTX"/>
    <property type="match status" value="1"/>
</dbReference>
<name>A0A9D3QGV7_MEGAT</name>
<accession>A0A9D3QGV7</accession>
<dbReference type="InterPro" id="IPR013320">
    <property type="entry name" value="ConA-like_dom_sf"/>
</dbReference>
<dbReference type="PANTHER" id="PTHR45869">
    <property type="entry name" value="C-REACTIVE PROTEIN-RELATED"/>
    <property type="match status" value="1"/>
</dbReference>
<dbReference type="EMBL" id="JAFDVH010000001">
    <property type="protein sequence ID" value="KAG7492001.1"/>
    <property type="molecule type" value="Genomic_DNA"/>
</dbReference>
<feature type="domain" description="Pentraxin (PTX)" evidence="4">
    <location>
        <begin position="61"/>
        <end position="259"/>
    </location>
</feature>
<comment type="caution">
    <text evidence="5">The sequence shown here is derived from an EMBL/GenBank/DDBJ whole genome shotgun (WGS) entry which is preliminary data.</text>
</comment>
<sequence>MSYSVQGGNRIQNRSSCTVPLFTCWRDHNVEMLPYSDLGVLVVPLLLCGFTLSSASEVGLSGKSLIFPYETDYSYVRLTPQKPLELNAFTLCMRLATELQGEREIILFAYRTADFDELNVWREKDGRVSFYLSGDGASFHLPPLSTFKTSLCLTWESKTGLSAFWVDGKRSARQVYKAGHTIRGKGVVLLGQDPDRYLGDYEAIQSFVGEISDVYMWDFVLSENQIRALHSGQSVTKGNIFDWSTIVYHINGNVLVAPD</sequence>
<dbReference type="AlphaFoldDB" id="A0A9D3QGV7"/>
<evidence type="ECO:0000256" key="1">
    <source>
        <dbReference type="ARBA" id="ARBA00022723"/>
    </source>
</evidence>
<dbReference type="OrthoDB" id="547680at2759"/>
<comment type="caution">
    <text evidence="3">Lacks conserved residue(s) required for the propagation of feature annotation.</text>
</comment>
<evidence type="ECO:0000256" key="3">
    <source>
        <dbReference type="PROSITE-ProRule" id="PRU01172"/>
    </source>
</evidence>
<dbReference type="PRINTS" id="PR00895">
    <property type="entry name" value="PENTAXIN"/>
</dbReference>
<evidence type="ECO:0000259" key="4">
    <source>
        <dbReference type="PROSITE" id="PS51828"/>
    </source>
</evidence>
<dbReference type="Gene3D" id="2.60.120.200">
    <property type="match status" value="1"/>
</dbReference>
<dbReference type="GO" id="GO:0046872">
    <property type="term" value="F:metal ion binding"/>
    <property type="evidence" value="ECO:0007669"/>
    <property type="project" value="UniProtKB-KW"/>
</dbReference>
<evidence type="ECO:0000313" key="6">
    <source>
        <dbReference type="Proteomes" id="UP001046870"/>
    </source>
</evidence>
<evidence type="ECO:0000313" key="5">
    <source>
        <dbReference type="EMBL" id="KAG7492001.1"/>
    </source>
</evidence>
<dbReference type="PROSITE" id="PS51828">
    <property type="entry name" value="PTX_2"/>
    <property type="match status" value="1"/>
</dbReference>
<dbReference type="PANTHER" id="PTHR45869:SF2">
    <property type="entry name" value="C-REACTIVE PROTEIN-RELATED"/>
    <property type="match status" value="1"/>
</dbReference>
<protein>
    <recommendedName>
        <fullName evidence="4">Pentraxin (PTX) domain-containing protein</fullName>
    </recommendedName>
</protein>
<evidence type="ECO:0000256" key="2">
    <source>
        <dbReference type="ARBA" id="ARBA00022837"/>
    </source>
</evidence>
<dbReference type="InterPro" id="IPR001759">
    <property type="entry name" value="PTX_dom"/>
</dbReference>
<dbReference type="Proteomes" id="UP001046870">
    <property type="component" value="Chromosome 1"/>
</dbReference>
<reference evidence="5" key="1">
    <citation type="submission" date="2021-01" db="EMBL/GenBank/DDBJ databases">
        <authorList>
            <person name="Zahm M."/>
            <person name="Roques C."/>
            <person name="Cabau C."/>
            <person name="Klopp C."/>
            <person name="Donnadieu C."/>
            <person name="Jouanno E."/>
            <person name="Lampietro C."/>
            <person name="Louis A."/>
            <person name="Herpin A."/>
            <person name="Echchiki A."/>
            <person name="Berthelot C."/>
            <person name="Parey E."/>
            <person name="Roest-Crollius H."/>
            <person name="Braasch I."/>
            <person name="Postlethwait J."/>
            <person name="Bobe J."/>
            <person name="Montfort J."/>
            <person name="Bouchez O."/>
            <person name="Begum T."/>
            <person name="Mejri S."/>
            <person name="Adams A."/>
            <person name="Chen W.-J."/>
            <person name="Guiguen Y."/>
        </authorList>
    </citation>
    <scope>NUCLEOTIDE SEQUENCE</scope>
    <source>
        <strain evidence="5">YG-15Mar2019-1</strain>
        <tissue evidence="5">Brain</tissue>
    </source>
</reference>
<keyword evidence="1" id="KW-0479">Metal-binding</keyword>
<keyword evidence="2" id="KW-0106">Calcium</keyword>
<gene>
    <name evidence="5" type="ORF">MATL_G00010460</name>
</gene>
<dbReference type="InterPro" id="IPR051005">
    <property type="entry name" value="Pentraxin_domain"/>
</dbReference>
<dbReference type="SUPFAM" id="SSF49899">
    <property type="entry name" value="Concanavalin A-like lectins/glucanases"/>
    <property type="match status" value="1"/>
</dbReference>